<evidence type="ECO:0000256" key="3">
    <source>
        <dbReference type="ARBA" id="ARBA00022692"/>
    </source>
</evidence>
<dbReference type="AlphaFoldDB" id="V4HVX1"/>
<organism evidence="10 11">
    <name type="scientific">Pseudoalteromonas luteoviolacea (strain 2ta16)</name>
    <dbReference type="NCBI Taxonomy" id="1353533"/>
    <lineage>
        <taxon>Bacteria</taxon>
        <taxon>Pseudomonadati</taxon>
        <taxon>Pseudomonadota</taxon>
        <taxon>Gammaproteobacteria</taxon>
        <taxon>Alteromonadales</taxon>
        <taxon>Pseudoalteromonadaceae</taxon>
        <taxon>Pseudoalteromonas</taxon>
    </lineage>
</organism>
<dbReference type="EMBL" id="AUSV01000029">
    <property type="protein sequence ID" value="ESP93918.1"/>
    <property type="molecule type" value="Genomic_DNA"/>
</dbReference>
<dbReference type="Proteomes" id="UP000017820">
    <property type="component" value="Unassembled WGS sequence"/>
</dbReference>
<dbReference type="InterPro" id="IPR003838">
    <property type="entry name" value="ABC3_permease_C"/>
</dbReference>
<dbReference type="Pfam" id="PF12704">
    <property type="entry name" value="MacB_PCD"/>
    <property type="match status" value="2"/>
</dbReference>
<comment type="similarity">
    <text evidence="6">Belongs to the ABC-4 integral membrane protein family.</text>
</comment>
<gene>
    <name evidence="10" type="ORF">PL2TA16_02826</name>
</gene>
<feature type="transmembrane region" description="Helical" evidence="7">
    <location>
        <begin position="287"/>
        <end position="310"/>
    </location>
</feature>
<feature type="transmembrane region" description="Helical" evidence="7">
    <location>
        <begin position="21"/>
        <end position="47"/>
    </location>
</feature>
<keyword evidence="2" id="KW-1003">Cell membrane</keyword>
<evidence type="ECO:0000259" key="8">
    <source>
        <dbReference type="Pfam" id="PF02687"/>
    </source>
</evidence>
<comment type="caution">
    <text evidence="10">The sequence shown here is derived from an EMBL/GenBank/DDBJ whole genome shotgun (WGS) entry which is preliminary data.</text>
</comment>
<feature type="transmembrane region" description="Helical" evidence="7">
    <location>
        <begin position="676"/>
        <end position="701"/>
    </location>
</feature>
<keyword evidence="4 7" id="KW-1133">Transmembrane helix</keyword>
<reference evidence="10 11" key="1">
    <citation type="submission" date="2013-07" db="EMBL/GenBank/DDBJ databases">
        <title>Draft genome sequence of Pseudoalteromonas luteoviolacea 2ta16.</title>
        <authorList>
            <person name="Allen E.E."/>
            <person name="Azam F."/>
            <person name="Podell S."/>
        </authorList>
    </citation>
    <scope>NUCLEOTIDE SEQUENCE [LARGE SCALE GENOMIC DNA]</scope>
    <source>
        <strain evidence="10 11">2ta16</strain>
    </source>
</reference>
<evidence type="ECO:0000256" key="1">
    <source>
        <dbReference type="ARBA" id="ARBA00004651"/>
    </source>
</evidence>
<sequence length="806" mass="88592">MKNSTLVVKQSIKSLSRKPTLMFGVIATLGLTLGAFISVLTLAYYMFLKPLPYPDQERLVTVEYRALNAEGGVMGNAFTYPGAIEIYKNNDSFDASALMFYATSVMTSNSAQPTLATTSVTPEWFDITSAKTSLGRVFTADEGLNSHIPLAVLSHKTWQEMFNSDESVLDQSVSFNGISYKIVGVLSPDFIEPRIRADQSSTSVWLTWDQNSAMAKETWSYIDGGIVYVAKVKAGVTADIAAQQSSPRASELFNQNNVGIPFFKGWSIELIVTSLKDKVLGDSQKTVTMLVLGAFALLLIAMANITNLFISRTIEQHRKLAINAALGAKKSQLHVIFLLEATLLMLPAALFGLVIAYVGIEIMQTFFTDLLPRSNELQLNFMSVMSAFVLMIVLILTFSRVNLSMINYKELRAAIQSSGKGSGLQVSQKTRSSLMIAQIAIASIIIFATSVLFSEAYKKVNQPLGMKIDGLINVDFSHMEKHSVKWDEMAALLVETKAQIEKLPQVESVTFGESPLSSFSMWAATDVETNENYVPIGNSVDNNYFNTLDISFIEGKGFDRSELNGESNVLVVNQGFAKLLAGNDSALGKKLLVRNKEHVIVGVIDNIMVPGAENDAARLYTPMNKASQTMLIKIKDNQTLDRTDIVNIIYGIDSKLAVFEFESLAQTKYMSQFGEIVTIISTLAISLISTILAGLGLYGVLNYTTQMNKFELGTRLALGSKRKQLILFVFKNNFKSYVVGVSIATAMLIIAYLIDPNLLSQYIGFELVAIGVYTLALILAISWIACYVPLRPILNRPLVYSLKSGD</sequence>
<dbReference type="GO" id="GO:0005886">
    <property type="term" value="C:plasma membrane"/>
    <property type="evidence" value="ECO:0007669"/>
    <property type="project" value="UniProtKB-SubCell"/>
</dbReference>
<evidence type="ECO:0000313" key="10">
    <source>
        <dbReference type="EMBL" id="ESP93918.1"/>
    </source>
</evidence>
<feature type="transmembrane region" description="Helical" evidence="7">
    <location>
        <begin position="737"/>
        <end position="755"/>
    </location>
</feature>
<feature type="transmembrane region" description="Helical" evidence="7">
    <location>
        <begin position="767"/>
        <end position="790"/>
    </location>
</feature>
<feature type="transmembrane region" description="Helical" evidence="7">
    <location>
        <begin position="335"/>
        <end position="360"/>
    </location>
</feature>
<evidence type="ECO:0000313" key="11">
    <source>
        <dbReference type="Proteomes" id="UP000017820"/>
    </source>
</evidence>
<dbReference type="PANTHER" id="PTHR30572">
    <property type="entry name" value="MEMBRANE COMPONENT OF TRANSPORTER-RELATED"/>
    <property type="match status" value="1"/>
</dbReference>
<dbReference type="PATRIC" id="fig|1353533.3.peg.1773"/>
<dbReference type="Pfam" id="PF02687">
    <property type="entry name" value="FtsX"/>
    <property type="match status" value="1"/>
</dbReference>
<dbReference type="InterPro" id="IPR050250">
    <property type="entry name" value="Macrolide_Exporter_MacB"/>
</dbReference>
<dbReference type="InterPro" id="IPR025857">
    <property type="entry name" value="MacB_PCD"/>
</dbReference>
<protein>
    <submittedName>
        <fullName evidence="10">ABC-type antimicrobial peptide transport system, permease component</fullName>
    </submittedName>
</protein>
<feature type="domain" description="ABC3 transporter permease C-terminal" evidence="8">
    <location>
        <begin position="294"/>
        <end position="406"/>
    </location>
</feature>
<evidence type="ECO:0000259" key="9">
    <source>
        <dbReference type="Pfam" id="PF12704"/>
    </source>
</evidence>
<evidence type="ECO:0000256" key="2">
    <source>
        <dbReference type="ARBA" id="ARBA00022475"/>
    </source>
</evidence>
<evidence type="ECO:0000256" key="4">
    <source>
        <dbReference type="ARBA" id="ARBA00022989"/>
    </source>
</evidence>
<dbReference type="GO" id="GO:0022857">
    <property type="term" value="F:transmembrane transporter activity"/>
    <property type="evidence" value="ECO:0007669"/>
    <property type="project" value="TreeGrafter"/>
</dbReference>
<evidence type="ECO:0000256" key="7">
    <source>
        <dbReference type="SAM" id="Phobius"/>
    </source>
</evidence>
<feature type="domain" description="MacB-like periplasmic core" evidence="9">
    <location>
        <begin position="433"/>
        <end position="642"/>
    </location>
</feature>
<evidence type="ECO:0000256" key="6">
    <source>
        <dbReference type="ARBA" id="ARBA00038076"/>
    </source>
</evidence>
<proteinExistence type="inferred from homology"/>
<accession>V4HVX1</accession>
<feature type="transmembrane region" description="Helical" evidence="7">
    <location>
        <begin position="434"/>
        <end position="453"/>
    </location>
</feature>
<dbReference type="RefSeq" id="WP_023398708.1">
    <property type="nucleotide sequence ID" value="NZ_AUSV01000029.1"/>
</dbReference>
<keyword evidence="5 7" id="KW-0472">Membrane</keyword>
<feature type="domain" description="MacB-like periplasmic core" evidence="9">
    <location>
        <begin position="26"/>
        <end position="244"/>
    </location>
</feature>
<keyword evidence="3 7" id="KW-0812">Transmembrane</keyword>
<feature type="transmembrane region" description="Helical" evidence="7">
    <location>
        <begin position="380"/>
        <end position="399"/>
    </location>
</feature>
<dbReference type="PANTHER" id="PTHR30572:SF4">
    <property type="entry name" value="ABC TRANSPORTER PERMEASE YTRF"/>
    <property type="match status" value="1"/>
</dbReference>
<evidence type="ECO:0000256" key="5">
    <source>
        <dbReference type="ARBA" id="ARBA00023136"/>
    </source>
</evidence>
<comment type="subcellular location">
    <subcellularLocation>
        <location evidence="1">Cell membrane</location>
        <topology evidence="1">Multi-pass membrane protein</topology>
    </subcellularLocation>
</comment>
<name>V4HVX1_PSEL2</name>